<dbReference type="EMBL" id="PHFL01000010">
    <property type="protein sequence ID" value="RFM25060.1"/>
    <property type="molecule type" value="Genomic_DNA"/>
</dbReference>
<evidence type="ECO:0000313" key="6">
    <source>
        <dbReference type="EMBL" id="RFM25060.1"/>
    </source>
</evidence>
<feature type="compositionally biased region" description="Polar residues" evidence="5">
    <location>
        <begin position="23"/>
        <end position="36"/>
    </location>
</feature>
<dbReference type="PANTHER" id="PTHR34298">
    <property type="entry name" value="SEGREGATION AND CONDENSATION PROTEIN B"/>
    <property type="match status" value="1"/>
</dbReference>
<keyword evidence="4" id="KW-0131">Cell cycle</keyword>
<keyword evidence="2" id="KW-0132">Cell division</keyword>
<evidence type="ECO:0000256" key="1">
    <source>
        <dbReference type="ARBA" id="ARBA00022490"/>
    </source>
</evidence>
<dbReference type="AlphaFoldDB" id="A0A395M2T3"/>
<feature type="compositionally biased region" description="Polar residues" evidence="5">
    <location>
        <begin position="1"/>
        <end position="12"/>
    </location>
</feature>
<reference evidence="6 7" key="1">
    <citation type="journal article" date="2011" name="ISME J.">
        <title>Community ecology of hot spring cyanobacterial mats: predominant populations and their functional potential.</title>
        <authorList>
            <person name="Klatt C.G."/>
            <person name="Wood J.M."/>
            <person name="Rusch D.B."/>
            <person name="Bateson M.M."/>
            <person name="Hamamura N."/>
            <person name="Heidelberg J.F."/>
            <person name="Grossman A.R."/>
            <person name="Bhaya D."/>
            <person name="Cohan F.M."/>
            <person name="Kuhl M."/>
            <person name="Bryant D.A."/>
            <person name="Ward D.M."/>
        </authorList>
    </citation>
    <scope>NUCLEOTIDE SEQUENCE [LARGE SCALE GENOMIC DNA]</scope>
    <source>
        <strain evidence="6">OS</strain>
    </source>
</reference>
<dbReference type="Proteomes" id="UP000266389">
    <property type="component" value="Unassembled WGS sequence"/>
</dbReference>
<protein>
    <submittedName>
        <fullName evidence="6">SMC-Scp complex subunit ScpB</fullName>
    </submittedName>
</protein>
<dbReference type="InterPro" id="IPR036390">
    <property type="entry name" value="WH_DNA-bd_sf"/>
</dbReference>
<dbReference type="Gene3D" id="1.10.10.10">
    <property type="entry name" value="Winged helix-like DNA-binding domain superfamily/Winged helix DNA-binding domain"/>
    <property type="match status" value="2"/>
</dbReference>
<sequence>MPDYSSLSSNPTSHPPVSEPVAPSSTQDLQGSNHTPTADDDKALRWREYKQYIEALIFASDEALSVKTIRQALGQEKLTDLDIEQMIDELNQEYEQTGRVFRIRHIAQGYRFLTEKQFYHIIQKLMQPKLQRRLSQAALETLAIIAYRQPISKAEIEAIRGTNADYVIRMLLERNLIEVSGRGEGAGKPLLYGTTKEFLDYFNLRSLSDLPKPREIEELMREADAQLLQQELNARLKVELDKEDKKSADADKE</sequence>
<dbReference type="SUPFAM" id="SSF46785">
    <property type="entry name" value="Winged helix' DNA-binding domain"/>
    <property type="match status" value="2"/>
</dbReference>
<name>A0A395M2T3_9BACT</name>
<dbReference type="InterPro" id="IPR036388">
    <property type="entry name" value="WH-like_DNA-bd_sf"/>
</dbReference>
<organism evidence="6 7">
    <name type="scientific">Candidatus Thermochlorobacter aerophilus</name>
    <dbReference type="NCBI Taxonomy" id="1868324"/>
    <lineage>
        <taxon>Bacteria</taxon>
        <taxon>Pseudomonadati</taxon>
        <taxon>Chlorobiota</taxon>
        <taxon>Chlorobiia</taxon>
        <taxon>Chlorobiales</taxon>
        <taxon>Candidatus Thermochlorobacteriaceae</taxon>
        <taxon>Candidatus Thermochlorobacter</taxon>
    </lineage>
</organism>
<feature type="region of interest" description="Disordered" evidence="5">
    <location>
        <begin position="1"/>
        <end position="41"/>
    </location>
</feature>
<dbReference type="GO" id="GO:0051304">
    <property type="term" value="P:chromosome separation"/>
    <property type="evidence" value="ECO:0007669"/>
    <property type="project" value="InterPro"/>
</dbReference>
<evidence type="ECO:0000256" key="5">
    <source>
        <dbReference type="SAM" id="MobiDB-lite"/>
    </source>
</evidence>
<evidence type="ECO:0000256" key="4">
    <source>
        <dbReference type="ARBA" id="ARBA00023306"/>
    </source>
</evidence>
<evidence type="ECO:0000313" key="7">
    <source>
        <dbReference type="Proteomes" id="UP000266389"/>
    </source>
</evidence>
<proteinExistence type="predicted"/>
<dbReference type="PANTHER" id="PTHR34298:SF2">
    <property type="entry name" value="SEGREGATION AND CONDENSATION PROTEIN B"/>
    <property type="match status" value="1"/>
</dbReference>
<gene>
    <name evidence="6" type="primary">scpB</name>
    <name evidence="6" type="ORF">D0433_02445</name>
</gene>
<evidence type="ECO:0000256" key="3">
    <source>
        <dbReference type="ARBA" id="ARBA00022829"/>
    </source>
</evidence>
<evidence type="ECO:0000256" key="2">
    <source>
        <dbReference type="ARBA" id="ARBA00022618"/>
    </source>
</evidence>
<dbReference type="NCBIfam" id="TIGR00281">
    <property type="entry name" value="SMC-Scp complex subunit ScpB"/>
    <property type="match status" value="1"/>
</dbReference>
<keyword evidence="1" id="KW-0963">Cytoplasm</keyword>
<dbReference type="PIRSF" id="PIRSF019345">
    <property type="entry name" value="ScpB"/>
    <property type="match status" value="1"/>
</dbReference>
<accession>A0A395M2T3</accession>
<keyword evidence="3" id="KW-0159">Chromosome partition</keyword>
<comment type="caution">
    <text evidence="6">The sequence shown here is derived from an EMBL/GenBank/DDBJ whole genome shotgun (WGS) entry which is preliminary data.</text>
</comment>
<dbReference type="Pfam" id="PF04079">
    <property type="entry name" value="SMC_ScpB"/>
    <property type="match status" value="1"/>
</dbReference>
<dbReference type="GO" id="GO:0051301">
    <property type="term" value="P:cell division"/>
    <property type="evidence" value="ECO:0007669"/>
    <property type="project" value="UniProtKB-KW"/>
</dbReference>
<dbReference type="InterPro" id="IPR005234">
    <property type="entry name" value="ScpB_csome_segregation"/>
</dbReference>